<gene>
    <name evidence="8" type="ORF">F3Y22_tig00111402pilonHSYRG01195</name>
</gene>
<dbReference type="InterPro" id="IPR054722">
    <property type="entry name" value="PolX-like_BBD"/>
</dbReference>
<protein>
    <submittedName>
        <fullName evidence="8">Uncharacterized protein</fullName>
    </submittedName>
</protein>
<evidence type="ECO:0000259" key="7">
    <source>
        <dbReference type="Pfam" id="PF25597"/>
    </source>
</evidence>
<dbReference type="InterPro" id="IPR012337">
    <property type="entry name" value="RNaseH-like_sf"/>
</dbReference>
<feature type="domain" description="Reverse transcriptase zinc-binding" evidence="5">
    <location>
        <begin position="116"/>
        <end position="191"/>
    </location>
</feature>
<keyword evidence="1" id="KW-0064">Aspartyl protease</keyword>
<feature type="region of interest" description="Disordered" evidence="2">
    <location>
        <begin position="586"/>
        <end position="616"/>
    </location>
</feature>
<feature type="compositionally biased region" description="Low complexity" evidence="2">
    <location>
        <begin position="851"/>
        <end position="864"/>
    </location>
</feature>
<dbReference type="Pfam" id="PF25597">
    <property type="entry name" value="SH3_retrovirus"/>
    <property type="match status" value="1"/>
</dbReference>
<dbReference type="CDD" id="cd09272">
    <property type="entry name" value="RNase_HI_RT_Ty1"/>
    <property type="match status" value="1"/>
</dbReference>
<dbReference type="Pfam" id="PF13456">
    <property type="entry name" value="RVT_3"/>
    <property type="match status" value="1"/>
</dbReference>
<feature type="domain" description="Reverse transcriptase Ty1/copia-type" evidence="3">
    <location>
        <begin position="934"/>
        <end position="1157"/>
    </location>
</feature>
<evidence type="ECO:0000256" key="1">
    <source>
        <dbReference type="ARBA" id="ARBA00022750"/>
    </source>
</evidence>
<comment type="caution">
    <text evidence="8">The sequence shown here is derived from an EMBL/GenBank/DDBJ whole genome shotgun (WGS) entry which is preliminary data.</text>
</comment>
<evidence type="ECO:0000256" key="2">
    <source>
        <dbReference type="SAM" id="MobiDB-lite"/>
    </source>
</evidence>
<dbReference type="InterPro" id="IPR044730">
    <property type="entry name" value="RNase_H-like_dom_plant"/>
</dbReference>
<feature type="domain" description="RNase H type-1" evidence="4">
    <location>
        <begin position="246"/>
        <end position="365"/>
    </location>
</feature>
<dbReference type="PANTHER" id="PTHR11439:SF515">
    <property type="entry name" value="GAG-POL POLYPROTEIN"/>
    <property type="match status" value="1"/>
</dbReference>
<dbReference type="Proteomes" id="UP000436088">
    <property type="component" value="Unassembled WGS sequence"/>
</dbReference>
<dbReference type="Pfam" id="PF14223">
    <property type="entry name" value="Retrotran_gag_2"/>
    <property type="match status" value="1"/>
</dbReference>
<dbReference type="InterPro" id="IPR057670">
    <property type="entry name" value="SH3_retrovirus"/>
</dbReference>
<evidence type="ECO:0000313" key="8">
    <source>
        <dbReference type="EMBL" id="KAE8679315.1"/>
    </source>
</evidence>
<evidence type="ECO:0000259" key="4">
    <source>
        <dbReference type="Pfam" id="PF13456"/>
    </source>
</evidence>
<evidence type="ECO:0000259" key="3">
    <source>
        <dbReference type="Pfam" id="PF07727"/>
    </source>
</evidence>
<dbReference type="SUPFAM" id="SSF53098">
    <property type="entry name" value="Ribonuclease H-like"/>
    <property type="match status" value="1"/>
</dbReference>
<evidence type="ECO:0000259" key="5">
    <source>
        <dbReference type="Pfam" id="PF13966"/>
    </source>
</evidence>
<reference evidence="8" key="1">
    <citation type="submission" date="2019-09" db="EMBL/GenBank/DDBJ databases">
        <title>Draft genome information of white flower Hibiscus syriacus.</title>
        <authorList>
            <person name="Kim Y.-M."/>
        </authorList>
    </citation>
    <scope>NUCLEOTIDE SEQUENCE [LARGE SCALE GENOMIC DNA]</scope>
    <source>
        <strain evidence="8">YM2019G1</strain>
    </source>
</reference>
<dbReference type="Pfam" id="PF07727">
    <property type="entry name" value="RVT_2"/>
    <property type="match status" value="1"/>
</dbReference>
<keyword evidence="1" id="KW-0645">Protease</keyword>
<dbReference type="PANTHER" id="PTHR11439">
    <property type="entry name" value="GAG-POL-RELATED RETROTRANSPOSON"/>
    <property type="match status" value="1"/>
</dbReference>
<sequence>MVQRTRERLTGWTAKTRTLAGRVVLAKSVPATLPTYAMQTCYIPKGTCDEMEKLIRDFIWGHTDNRRGLNLVGWDEDLLWNSLPQTAILIIAAVRPPLNNTEVEKPMWRWEENRKFSMKSIFKNRILITGNEEEQAWKVIASYKGLPRIRMLLWLITKIQLMTNAERRHFSDNASCTFCGNSMETISHVFREQPKPFPAEPGGLELDLWIDNIELVDSMKQNPLCRKQTEQRNQWEPPPAGWYKLNSDGARNIETGETTCGGAVRDPNERWIIGYSKAIGRCSVLDAELWGVVVGLEVAWNLGLRDVMIETDNKDVIQLLQQRKEMNQSSSMIPYVVRLLQQECNLRFGHVEWERNAVADGLAKMVNTHGSPKHVTFVSYVTISIKHTVWYGIPQLIYGIKLATAKNMFIVASNKAQERNNNNCWDIIEDGYTEPENAAAEAALANEEKKTAKQAWEILQKSLQGAEKAKNVRLQTLRAEFEMLKMKNTETIDDYISRVKAVVNEMKRNGESLDDVRVIEKILWSLTRKFDYVVVAIEESKDLSLISTDELVGSLQAHEQKIKQNEDSENLEQALLSKINVNEGEASSSYTRGRGNHGGYRGRYGGGRGTHGRGDETVHGRVTFGDDSHTEIKGKGEVMITQRNGEKKYISDVYYVPALKSNIISLGQLLEKGYEVQMKNRSLAIKNKEGELIAQAVMTRNRLFTIYIESGEVKCMKTAIKDDSCLPIEQMSNKKREVYAPNEAWNEQKPGVGHLKIFGCIAYAHVPEQTRKKLDDRGEKCIFIGYDKISKAYRLYNPLTKKIIILRDVEFDEADYWRWSKEEKKVEGLFFKDDDLINQDEQADDQGPQQNVSSSSNSSNDASNIIEDPEVPPIEVRRSTRERRMPERYNDYELNNVSLFYLLVNSDPITYEEAVEDDKWRNAMDEEIVSIERNDTWELTRQLECHNPIGVKWVYKTQTNKEGKVDKHKARLVVKGYKLLTAVAAQKGWKIYQMDMKSAFLNGYLEEEVYIEQPPGYIKKGHEDKVYRLNKALYGLKQAPRAWNTRIDEYFQRNGFMKSPYEHALYTKKNEDGDIMIVCLYVDDMVFTGNNPGMFNDFKKAMTKEFEMTDIGEMSYFLGVEVKQMQEGIFISQKKYAEEILRKFRMEDYKPVATPAEPGVKLSVNSTREQVNPTLFKSIVGSLRYLTFTRPDITYAVGLVSRFMENPKQDHWIAAKRILRYIKDDRKSTTGYLFHIGSAAFSWSSKKQQTAALSTCEAEYIAATTCTCQAMWLKNILHELNLVQEEPITIYVDNKSTISLA</sequence>
<dbReference type="Pfam" id="PF13966">
    <property type="entry name" value="zf-RVT"/>
    <property type="match status" value="1"/>
</dbReference>
<dbReference type="EMBL" id="VEPZ02001331">
    <property type="protein sequence ID" value="KAE8679315.1"/>
    <property type="molecule type" value="Genomic_DNA"/>
</dbReference>
<keyword evidence="9" id="KW-1185">Reference proteome</keyword>
<dbReference type="Pfam" id="PF22936">
    <property type="entry name" value="Pol_BBD"/>
    <property type="match status" value="1"/>
</dbReference>
<proteinExistence type="predicted"/>
<name>A0A6A2YA61_HIBSY</name>
<keyword evidence="1" id="KW-0378">Hydrolase</keyword>
<evidence type="ECO:0000313" key="9">
    <source>
        <dbReference type="Proteomes" id="UP000436088"/>
    </source>
</evidence>
<dbReference type="InterPro" id="IPR026960">
    <property type="entry name" value="RVT-Znf"/>
</dbReference>
<dbReference type="Gene3D" id="3.30.420.10">
    <property type="entry name" value="Ribonuclease H-like superfamily/Ribonuclease H"/>
    <property type="match status" value="1"/>
</dbReference>
<accession>A0A6A2YA61</accession>
<feature type="domain" description="Retrovirus-related Pol polyprotein from transposon TNT 1-94-like beta-barrel" evidence="6">
    <location>
        <begin position="616"/>
        <end position="674"/>
    </location>
</feature>
<organism evidence="8 9">
    <name type="scientific">Hibiscus syriacus</name>
    <name type="common">Rose of Sharon</name>
    <dbReference type="NCBI Taxonomy" id="106335"/>
    <lineage>
        <taxon>Eukaryota</taxon>
        <taxon>Viridiplantae</taxon>
        <taxon>Streptophyta</taxon>
        <taxon>Embryophyta</taxon>
        <taxon>Tracheophyta</taxon>
        <taxon>Spermatophyta</taxon>
        <taxon>Magnoliopsida</taxon>
        <taxon>eudicotyledons</taxon>
        <taxon>Gunneridae</taxon>
        <taxon>Pentapetalae</taxon>
        <taxon>rosids</taxon>
        <taxon>malvids</taxon>
        <taxon>Malvales</taxon>
        <taxon>Malvaceae</taxon>
        <taxon>Malvoideae</taxon>
        <taxon>Hibiscus</taxon>
    </lineage>
</organism>
<feature type="domain" description="Retroviral polymerase SH3-like" evidence="7">
    <location>
        <begin position="760"/>
        <end position="824"/>
    </location>
</feature>
<dbReference type="GO" id="GO:0004190">
    <property type="term" value="F:aspartic-type endopeptidase activity"/>
    <property type="evidence" value="ECO:0007669"/>
    <property type="project" value="UniProtKB-KW"/>
</dbReference>
<dbReference type="InterPro" id="IPR043502">
    <property type="entry name" value="DNA/RNA_pol_sf"/>
</dbReference>
<dbReference type="InterPro" id="IPR002156">
    <property type="entry name" value="RNaseH_domain"/>
</dbReference>
<dbReference type="CDD" id="cd06222">
    <property type="entry name" value="RNase_H_like"/>
    <property type="match status" value="1"/>
</dbReference>
<dbReference type="SUPFAM" id="SSF56672">
    <property type="entry name" value="DNA/RNA polymerases"/>
    <property type="match status" value="1"/>
</dbReference>
<dbReference type="GO" id="GO:0004523">
    <property type="term" value="F:RNA-DNA hybrid ribonuclease activity"/>
    <property type="evidence" value="ECO:0007669"/>
    <property type="project" value="InterPro"/>
</dbReference>
<dbReference type="InterPro" id="IPR036397">
    <property type="entry name" value="RNaseH_sf"/>
</dbReference>
<evidence type="ECO:0000259" key="6">
    <source>
        <dbReference type="Pfam" id="PF22936"/>
    </source>
</evidence>
<dbReference type="GO" id="GO:0003676">
    <property type="term" value="F:nucleic acid binding"/>
    <property type="evidence" value="ECO:0007669"/>
    <property type="project" value="InterPro"/>
</dbReference>
<feature type="compositionally biased region" description="Gly residues" evidence="2">
    <location>
        <begin position="596"/>
        <end position="609"/>
    </location>
</feature>
<dbReference type="InterPro" id="IPR013103">
    <property type="entry name" value="RVT_2"/>
</dbReference>
<feature type="region of interest" description="Disordered" evidence="2">
    <location>
        <begin position="840"/>
        <end position="879"/>
    </location>
</feature>